<dbReference type="EMBL" id="KL142409">
    <property type="protein sequence ID" value="KDR68263.1"/>
    <property type="molecule type" value="Genomic_DNA"/>
</dbReference>
<gene>
    <name evidence="2" type="ORF">GALMADRAFT_257259</name>
</gene>
<sequence length="144" mass="15297">MELVLGRAVFSACESSFTSTNTASSYRHRNGNGILKGRNDKDSLLLALVSRSATPSTPSFEPPPRPCNCVDSSVVSVPRLPASLLHSLQSASESSVARTNLLSTIHLRRAPPPMLPIQPRKANAGANSEAREDRAIVANRGAPP</sequence>
<evidence type="ECO:0000313" key="3">
    <source>
        <dbReference type="Proteomes" id="UP000027222"/>
    </source>
</evidence>
<name>A0A067SN99_GALM3</name>
<evidence type="ECO:0000313" key="2">
    <source>
        <dbReference type="EMBL" id="KDR68263.1"/>
    </source>
</evidence>
<dbReference type="AlphaFoldDB" id="A0A067SN99"/>
<organism evidence="2 3">
    <name type="scientific">Galerina marginata (strain CBS 339.88)</name>
    <dbReference type="NCBI Taxonomy" id="685588"/>
    <lineage>
        <taxon>Eukaryota</taxon>
        <taxon>Fungi</taxon>
        <taxon>Dikarya</taxon>
        <taxon>Basidiomycota</taxon>
        <taxon>Agaricomycotina</taxon>
        <taxon>Agaricomycetes</taxon>
        <taxon>Agaricomycetidae</taxon>
        <taxon>Agaricales</taxon>
        <taxon>Agaricineae</taxon>
        <taxon>Strophariaceae</taxon>
        <taxon>Galerina</taxon>
    </lineage>
</organism>
<keyword evidence="3" id="KW-1185">Reference proteome</keyword>
<accession>A0A067SN99</accession>
<dbReference type="HOGENOM" id="CLU_1796619_0_0_1"/>
<feature type="region of interest" description="Disordered" evidence="1">
    <location>
        <begin position="110"/>
        <end position="144"/>
    </location>
</feature>
<evidence type="ECO:0000256" key="1">
    <source>
        <dbReference type="SAM" id="MobiDB-lite"/>
    </source>
</evidence>
<proteinExistence type="predicted"/>
<reference evidence="3" key="1">
    <citation type="journal article" date="2014" name="Proc. Natl. Acad. Sci. U.S.A.">
        <title>Extensive sampling of basidiomycete genomes demonstrates inadequacy of the white-rot/brown-rot paradigm for wood decay fungi.</title>
        <authorList>
            <person name="Riley R."/>
            <person name="Salamov A.A."/>
            <person name="Brown D.W."/>
            <person name="Nagy L.G."/>
            <person name="Floudas D."/>
            <person name="Held B.W."/>
            <person name="Levasseur A."/>
            <person name="Lombard V."/>
            <person name="Morin E."/>
            <person name="Otillar R."/>
            <person name="Lindquist E.A."/>
            <person name="Sun H."/>
            <person name="LaButti K.M."/>
            <person name="Schmutz J."/>
            <person name="Jabbour D."/>
            <person name="Luo H."/>
            <person name="Baker S.E."/>
            <person name="Pisabarro A.G."/>
            <person name="Walton J.D."/>
            <person name="Blanchette R.A."/>
            <person name="Henrissat B."/>
            <person name="Martin F."/>
            <person name="Cullen D."/>
            <person name="Hibbett D.S."/>
            <person name="Grigoriev I.V."/>
        </authorList>
    </citation>
    <scope>NUCLEOTIDE SEQUENCE [LARGE SCALE GENOMIC DNA]</scope>
    <source>
        <strain evidence="3">CBS 339.88</strain>
    </source>
</reference>
<dbReference type="Proteomes" id="UP000027222">
    <property type="component" value="Unassembled WGS sequence"/>
</dbReference>
<protein>
    <submittedName>
        <fullName evidence="2">Uncharacterized protein</fullName>
    </submittedName>
</protein>